<name>A0AA95SM85_9BURK</name>
<sequence length="71" mass="7061">MAGVHDFVTAQHAAELAVLRMAALAVLARASADDAEIVSLSLSVAADAFGAPSVDVELQGHGGMPVGGFSL</sequence>
<accession>A0AA95SM85</accession>
<organism evidence="1 2">
    <name type="scientific">Paucibacter sediminis</name>
    <dbReference type="NCBI Taxonomy" id="3019553"/>
    <lineage>
        <taxon>Bacteria</taxon>
        <taxon>Pseudomonadati</taxon>
        <taxon>Pseudomonadota</taxon>
        <taxon>Betaproteobacteria</taxon>
        <taxon>Burkholderiales</taxon>
        <taxon>Sphaerotilaceae</taxon>
        <taxon>Roseateles</taxon>
    </lineage>
</organism>
<dbReference type="Proteomes" id="UP001177769">
    <property type="component" value="Chromosome"/>
</dbReference>
<dbReference type="EMBL" id="CP116346">
    <property type="protein sequence ID" value="WIT11122.1"/>
    <property type="molecule type" value="Genomic_DNA"/>
</dbReference>
<proteinExistence type="predicted"/>
<dbReference type="KEGG" id="pais:PFX98_19785"/>
<dbReference type="RefSeq" id="WP_285232201.1">
    <property type="nucleotide sequence ID" value="NZ_CP116346.1"/>
</dbReference>
<evidence type="ECO:0000313" key="1">
    <source>
        <dbReference type="EMBL" id="WIT11122.1"/>
    </source>
</evidence>
<gene>
    <name evidence="1" type="ORF">PFX98_19785</name>
</gene>
<evidence type="ECO:0000313" key="2">
    <source>
        <dbReference type="Proteomes" id="UP001177769"/>
    </source>
</evidence>
<protein>
    <submittedName>
        <fullName evidence="1">Uncharacterized protein</fullName>
    </submittedName>
</protein>
<dbReference type="AlphaFoldDB" id="A0AA95SM85"/>
<keyword evidence="2" id="KW-1185">Reference proteome</keyword>
<reference evidence="1" key="1">
    <citation type="submission" date="2023-01" db="EMBL/GenBank/DDBJ databases">
        <title>Whole genome sequence of Paucibacter sp. S2-9 isolated from pond sediment.</title>
        <authorList>
            <person name="Jung J.Y."/>
        </authorList>
    </citation>
    <scope>NUCLEOTIDE SEQUENCE</scope>
    <source>
        <strain evidence="1">S2-9</strain>
    </source>
</reference>